<proteinExistence type="predicted"/>
<comment type="caution">
    <text evidence="1">The sequence shown here is derived from an EMBL/GenBank/DDBJ whole genome shotgun (WGS) entry which is preliminary data.</text>
</comment>
<accession>A0A2T0TNX2</accession>
<name>A0A2T0TNX2_9ACTN</name>
<dbReference type="EMBL" id="PVTG01000014">
    <property type="protein sequence ID" value="PRY47424.1"/>
    <property type="molecule type" value="Genomic_DNA"/>
</dbReference>
<evidence type="ECO:0000313" key="2">
    <source>
        <dbReference type="Proteomes" id="UP000239210"/>
    </source>
</evidence>
<dbReference type="AlphaFoldDB" id="A0A2T0TNX2"/>
<protein>
    <submittedName>
        <fullName evidence="1">Uncharacterized protein</fullName>
    </submittedName>
</protein>
<keyword evidence="2" id="KW-1185">Reference proteome</keyword>
<reference evidence="1 2" key="1">
    <citation type="submission" date="2018-03" db="EMBL/GenBank/DDBJ databases">
        <title>Genomic Encyclopedia of Archaeal and Bacterial Type Strains, Phase II (KMG-II): from individual species to whole genera.</title>
        <authorList>
            <person name="Goeker M."/>
        </authorList>
    </citation>
    <scope>NUCLEOTIDE SEQUENCE [LARGE SCALE GENOMIC DNA]</scope>
    <source>
        <strain evidence="1 2">DSM 45416</strain>
    </source>
</reference>
<dbReference type="Proteomes" id="UP000239210">
    <property type="component" value="Unassembled WGS sequence"/>
</dbReference>
<evidence type="ECO:0000313" key="1">
    <source>
        <dbReference type="EMBL" id="PRY47424.1"/>
    </source>
</evidence>
<sequence>MDAETALAALKDVGLPITDSAVITETNDRNNLIGRPGQYVSKVAFADSRLGVPIDQAEPGNEGGGSIEVFADGADAQVRSDYIQQTLQSLGPAAGTEYHFLAGPVLVRVNGELPPSVAAEYEAASAGLA</sequence>
<organism evidence="1 2">
    <name type="scientific">Geodermatophilus tzadiensis</name>
    <dbReference type="NCBI Taxonomy" id="1137988"/>
    <lineage>
        <taxon>Bacteria</taxon>
        <taxon>Bacillati</taxon>
        <taxon>Actinomycetota</taxon>
        <taxon>Actinomycetes</taxon>
        <taxon>Geodermatophilales</taxon>
        <taxon>Geodermatophilaceae</taxon>
        <taxon>Geodermatophilus</taxon>
    </lineage>
</organism>
<gene>
    <name evidence="1" type="ORF">LY71_11458</name>
</gene>